<dbReference type="AlphaFoldDB" id="A0A009S5K7"/>
<dbReference type="PATRIC" id="fig|1310630.3.peg.2915"/>
<evidence type="ECO:0000313" key="1">
    <source>
        <dbReference type="EMBL" id="EXC48396.1"/>
    </source>
</evidence>
<organism evidence="1 2">
    <name type="scientific">Acinetobacter baumannii 99063</name>
    <dbReference type="NCBI Taxonomy" id="1310630"/>
    <lineage>
        <taxon>Bacteria</taxon>
        <taxon>Pseudomonadati</taxon>
        <taxon>Pseudomonadota</taxon>
        <taxon>Gammaproteobacteria</taxon>
        <taxon>Moraxellales</taxon>
        <taxon>Moraxellaceae</taxon>
        <taxon>Acinetobacter</taxon>
        <taxon>Acinetobacter calcoaceticus/baumannii complex</taxon>
    </lineage>
</organism>
<evidence type="ECO:0000313" key="2">
    <source>
        <dbReference type="Proteomes" id="UP000020735"/>
    </source>
</evidence>
<dbReference type="EMBL" id="JEXJ01000059">
    <property type="protein sequence ID" value="EXC48396.1"/>
    <property type="molecule type" value="Genomic_DNA"/>
</dbReference>
<reference evidence="1 2" key="1">
    <citation type="submission" date="2014-02" db="EMBL/GenBank/DDBJ databases">
        <title>Comparative genomics and transcriptomics to identify genetic mechanisms underlying the emergence of carbapenem resistant Acinetobacter baumannii (CRAb).</title>
        <authorList>
            <person name="Harris A.D."/>
            <person name="Johnson K.J."/>
            <person name="George J."/>
            <person name="Shefchek K."/>
            <person name="Daugherty S.C."/>
            <person name="Parankush S."/>
            <person name="Sadzewicz L."/>
            <person name="Tallon L."/>
            <person name="Sengamalay N."/>
            <person name="Hazen T.H."/>
            <person name="Rasko D.A."/>
        </authorList>
    </citation>
    <scope>NUCLEOTIDE SEQUENCE [LARGE SCALE GENOMIC DNA]</scope>
    <source>
        <strain evidence="1 2">99063</strain>
    </source>
</reference>
<comment type="caution">
    <text evidence="1">The sequence shown here is derived from an EMBL/GenBank/DDBJ whole genome shotgun (WGS) entry which is preliminary data.</text>
</comment>
<proteinExistence type="predicted"/>
<dbReference type="Proteomes" id="UP000020735">
    <property type="component" value="Unassembled WGS sequence"/>
</dbReference>
<accession>A0A009S5K7</accession>
<name>A0A009S5K7_ACIBA</name>
<sequence>MGMTYIIGKEKKLSDEILLTINVNSTVDAYISSLISYLFEKSYPDIYEQIVEQIIFMRFDELSKQDFHFIIDQINRLSSSLDYLPDDVKNGIYWWNKLIKPLVDRDYRIVL</sequence>
<protein>
    <submittedName>
        <fullName evidence="1">Uncharacterized protein</fullName>
    </submittedName>
</protein>
<gene>
    <name evidence="1" type="ORF">J529_2987</name>
</gene>